<evidence type="ECO:0000313" key="3">
    <source>
        <dbReference type="Proteomes" id="UP001217776"/>
    </source>
</evidence>
<feature type="region of interest" description="Disordered" evidence="1">
    <location>
        <begin position="1"/>
        <end position="26"/>
    </location>
</feature>
<reference evidence="2" key="1">
    <citation type="submission" date="2022-10" db="EMBL/GenBank/DDBJ databases">
        <title>Human gut microbiome strain richness.</title>
        <authorList>
            <person name="Chen-Liaw A."/>
        </authorList>
    </citation>
    <scope>NUCLEOTIDE SEQUENCE</scope>
    <source>
        <strain evidence="2">1001283st1_A3_1001283B150304_161114</strain>
    </source>
</reference>
<organism evidence="2 3">
    <name type="scientific">Bacteroides thetaiotaomicron</name>
    <dbReference type="NCBI Taxonomy" id="818"/>
    <lineage>
        <taxon>Bacteria</taxon>
        <taxon>Pseudomonadati</taxon>
        <taxon>Bacteroidota</taxon>
        <taxon>Bacteroidia</taxon>
        <taxon>Bacteroidales</taxon>
        <taxon>Bacteroidaceae</taxon>
        <taxon>Bacteroides</taxon>
    </lineage>
</organism>
<accession>A0AAP3SKA3</accession>
<evidence type="ECO:0000256" key="1">
    <source>
        <dbReference type="SAM" id="MobiDB-lite"/>
    </source>
</evidence>
<proteinExistence type="predicted"/>
<evidence type="ECO:0000313" key="2">
    <source>
        <dbReference type="EMBL" id="MDC2239482.1"/>
    </source>
</evidence>
<feature type="non-terminal residue" evidence="2">
    <location>
        <position position="1"/>
    </location>
</feature>
<dbReference type="Proteomes" id="UP001217776">
    <property type="component" value="Unassembled WGS sequence"/>
</dbReference>
<gene>
    <name evidence="2" type="ORF">PO127_27455</name>
</gene>
<name>A0AAP3SKA3_BACT4</name>
<dbReference type="EMBL" id="JAQNVG010000105">
    <property type="protein sequence ID" value="MDC2239482.1"/>
    <property type="molecule type" value="Genomic_DNA"/>
</dbReference>
<comment type="caution">
    <text evidence="2">The sequence shown here is derived from an EMBL/GenBank/DDBJ whole genome shotgun (WGS) entry which is preliminary data.</text>
</comment>
<sequence length="93" mass="9933">KGTAVSSEETNASSRLSTKSNTVQTTKEGLSDINTLNIKPQHQVKSVLKHGYRVRANACSHTATTLATTAVTTMNKTIQAKSESMGAKHVFNS</sequence>
<dbReference type="RefSeq" id="WP_272200060.1">
    <property type="nucleotide sequence ID" value="NZ_JAQNVG010000105.1"/>
</dbReference>
<protein>
    <submittedName>
        <fullName evidence="2">Uncharacterized protein</fullName>
    </submittedName>
</protein>
<dbReference type="AlphaFoldDB" id="A0AAP3SKA3"/>